<comment type="caution">
    <text evidence="2">The sequence shown here is derived from an EMBL/GenBank/DDBJ whole genome shotgun (WGS) entry which is preliminary data.</text>
</comment>
<evidence type="ECO:0000313" key="3">
    <source>
        <dbReference type="Proteomes" id="UP000249819"/>
    </source>
</evidence>
<evidence type="ECO:0000313" key="2">
    <source>
        <dbReference type="EMBL" id="RAJ73732.1"/>
    </source>
</evidence>
<evidence type="ECO:0000256" key="1">
    <source>
        <dbReference type="SAM" id="SignalP"/>
    </source>
</evidence>
<organism evidence="2 3">
    <name type="scientific">Chitinophaga dinghuensis</name>
    <dbReference type="NCBI Taxonomy" id="1539050"/>
    <lineage>
        <taxon>Bacteria</taxon>
        <taxon>Pseudomonadati</taxon>
        <taxon>Bacteroidota</taxon>
        <taxon>Chitinophagia</taxon>
        <taxon>Chitinophagales</taxon>
        <taxon>Chitinophagaceae</taxon>
        <taxon>Chitinophaga</taxon>
    </lineage>
</organism>
<dbReference type="NCBIfam" id="TIGR01200">
    <property type="entry name" value="GLPGLI"/>
    <property type="match status" value="1"/>
</dbReference>
<keyword evidence="3" id="KW-1185">Reference proteome</keyword>
<feature type="signal peptide" evidence="1">
    <location>
        <begin position="1"/>
        <end position="19"/>
    </location>
</feature>
<dbReference type="Proteomes" id="UP000249819">
    <property type="component" value="Unassembled WGS sequence"/>
</dbReference>
<dbReference type="Pfam" id="PF09697">
    <property type="entry name" value="Porph_ging"/>
    <property type="match status" value="1"/>
</dbReference>
<reference evidence="2 3" key="1">
    <citation type="submission" date="2018-06" db="EMBL/GenBank/DDBJ databases">
        <title>Genomic Encyclopedia of Archaeal and Bacterial Type Strains, Phase II (KMG-II): from individual species to whole genera.</title>
        <authorList>
            <person name="Goeker M."/>
        </authorList>
    </citation>
    <scope>NUCLEOTIDE SEQUENCE [LARGE SCALE GENOMIC DNA]</scope>
    <source>
        <strain evidence="2 3">DSM 29821</strain>
    </source>
</reference>
<dbReference type="InterPro" id="IPR005901">
    <property type="entry name" value="GLPGLI"/>
</dbReference>
<protein>
    <submittedName>
        <fullName evidence="2">GLPGLI family protein</fullName>
    </submittedName>
</protein>
<proteinExistence type="predicted"/>
<dbReference type="AlphaFoldDB" id="A0A327VI28"/>
<accession>A0A327VI28</accession>
<gene>
    <name evidence="2" type="ORF">CLV59_11273</name>
</gene>
<name>A0A327VI28_9BACT</name>
<feature type="chain" id="PRO_5016360690" evidence="1">
    <location>
        <begin position="20"/>
        <end position="252"/>
    </location>
</feature>
<dbReference type="EMBL" id="QLMA01000012">
    <property type="protein sequence ID" value="RAJ73732.1"/>
    <property type="molecule type" value="Genomic_DNA"/>
</dbReference>
<keyword evidence="1" id="KW-0732">Signal</keyword>
<dbReference type="RefSeq" id="WP_111595366.1">
    <property type="nucleotide sequence ID" value="NZ_QLMA01000012.1"/>
</dbReference>
<dbReference type="OrthoDB" id="1440774at2"/>
<sequence length="252" mass="28823">MKTKFHVILFLLLCNVLWAAAQQSMFITHGKIEYERKRNVHAIIDAMSGEDDGDWKELMKQSTPKFTVNYFDCWFTDSLTLYKPGRENPENGPNSREFPADDNIVYNLLEAGNTITKKRIFETTYRVEDSLRTIQWKITEETRNIAGFECRRANAIIMDSIYVVAFYTDQITTTGGPESFTGLPGMILGVALPHEHVTWFATKVLVEEIAPGQLKPFQKGKKTTKKGLHDDLARALTDWGNYGKQYIKNAEL</sequence>